<dbReference type="STRING" id="1527444.ucyna2_00620"/>
<dbReference type="InterPro" id="IPR021481">
    <property type="entry name" value="DUF3134"/>
</dbReference>
<feature type="compositionally biased region" description="Acidic residues" evidence="1">
    <location>
        <begin position="55"/>
        <end position="75"/>
    </location>
</feature>
<evidence type="ECO:0000313" key="3">
    <source>
        <dbReference type="Proteomes" id="UP000028922"/>
    </source>
</evidence>
<proteinExistence type="predicted"/>
<reference evidence="2 3" key="1">
    <citation type="submission" date="2014-08" db="EMBL/GenBank/DDBJ databases">
        <title>Comparative genomics reveals surprising divergence of two closely related strains of uncultivated UCYN-A cyanobacteria.</title>
        <authorList>
            <person name="Bombar D."/>
            <person name="Heller P."/>
            <person name="Sanchez-Baracaldo P."/>
            <person name="Carter B.J."/>
            <person name="Zert J.P."/>
        </authorList>
    </citation>
    <scope>NUCLEOTIDE SEQUENCE [LARGE SCALE GENOMIC DNA]</scope>
</reference>
<name>A0A086CH87_9CHRO</name>
<comment type="caution">
    <text evidence="2">The sequence shown here is derived from an EMBL/GenBank/DDBJ whole genome shotgun (WGS) entry which is preliminary data.</text>
</comment>
<evidence type="ECO:0000313" key="2">
    <source>
        <dbReference type="EMBL" id="KFF41551.1"/>
    </source>
</evidence>
<dbReference type="Pfam" id="PF11332">
    <property type="entry name" value="DUF3134"/>
    <property type="match status" value="1"/>
</dbReference>
<organism evidence="2 3">
    <name type="scientific">Candidatus Atelocyanobacterium thalassa isolate SIO64986</name>
    <dbReference type="NCBI Taxonomy" id="1527444"/>
    <lineage>
        <taxon>Bacteria</taxon>
        <taxon>Bacillati</taxon>
        <taxon>Cyanobacteriota</taxon>
        <taxon>Cyanophyceae</taxon>
        <taxon>Oscillatoriophycideae</taxon>
        <taxon>Chroococcales</taxon>
        <taxon>Aphanothecaceae</taxon>
        <taxon>Candidatus Atelocyanobacterium</taxon>
        <taxon>Candidatus Atelocyanobacterium thalassae</taxon>
    </lineage>
</organism>
<feature type="region of interest" description="Disordered" evidence="1">
    <location>
        <begin position="50"/>
        <end position="81"/>
    </location>
</feature>
<dbReference type="Proteomes" id="UP000028922">
    <property type="component" value="Unassembled WGS sequence"/>
</dbReference>
<accession>A0A086CH87</accession>
<dbReference type="AlphaFoldDB" id="A0A086CH87"/>
<evidence type="ECO:0000256" key="1">
    <source>
        <dbReference type="SAM" id="MobiDB-lite"/>
    </source>
</evidence>
<gene>
    <name evidence="2" type="ORF">ucyna2_00620</name>
</gene>
<protein>
    <recommendedName>
        <fullName evidence="4">DUF3134 domain-containing protein</fullName>
    </recommendedName>
</protein>
<evidence type="ECO:0008006" key="4">
    <source>
        <dbReference type="Google" id="ProtNLM"/>
    </source>
</evidence>
<dbReference type="EMBL" id="JPSP01000005">
    <property type="protein sequence ID" value="KFF41551.1"/>
    <property type="molecule type" value="Genomic_DNA"/>
</dbReference>
<sequence>MSKESFFQSPAISQEARYEPATVIPIKRDSSIINWLEATNRLIYREQEEIKTTPEEDAEISDLIDVDESYDDEDLSLNSND</sequence>